<protein>
    <recommendedName>
        <fullName evidence="2">Pyruvate/ketoisovalerate oxidoreductase catalytic domain-containing protein</fullName>
    </recommendedName>
</protein>
<reference evidence="3" key="1">
    <citation type="journal article" date="2014" name="Front. Microbiol.">
        <title>High frequency of phylogenetically diverse reductive dehalogenase-homologous genes in deep subseafloor sedimentary metagenomes.</title>
        <authorList>
            <person name="Kawai M."/>
            <person name="Futagami T."/>
            <person name="Toyoda A."/>
            <person name="Takaki Y."/>
            <person name="Nishi S."/>
            <person name="Hori S."/>
            <person name="Arai W."/>
            <person name="Tsubouchi T."/>
            <person name="Morono Y."/>
            <person name="Uchiyama I."/>
            <person name="Ito T."/>
            <person name="Fujiyama A."/>
            <person name="Inagaki F."/>
            <person name="Takami H."/>
        </authorList>
    </citation>
    <scope>NUCLEOTIDE SEQUENCE</scope>
    <source>
        <strain evidence="3">Expedition CK06-06</strain>
    </source>
</reference>
<dbReference type="Pfam" id="PF01558">
    <property type="entry name" value="POR"/>
    <property type="match status" value="1"/>
</dbReference>
<dbReference type="Gene3D" id="3.40.920.10">
    <property type="entry name" value="Pyruvate-ferredoxin oxidoreductase, PFOR, domain III"/>
    <property type="match status" value="1"/>
</dbReference>
<dbReference type="InterPro" id="IPR052554">
    <property type="entry name" value="2-oxoglutarate_synth_KorC"/>
</dbReference>
<dbReference type="AlphaFoldDB" id="X1N6A6"/>
<dbReference type="SUPFAM" id="SSF53323">
    <property type="entry name" value="Pyruvate-ferredoxin oxidoreductase, PFOR, domain III"/>
    <property type="match status" value="1"/>
</dbReference>
<dbReference type="PANTHER" id="PTHR42730">
    <property type="entry name" value="2-OXOGLUTARATE SYNTHASE SUBUNIT KORC"/>
    <property type="match status" value="1"/>
</dbReference>
<name>X1N6A6_9ZZZZ</name>
<accession>X1N6A6</accession>
<keyword evidence="1" id="KW-0560">Oxidoreductase</keyword>
<dbReference type="InterPro" id="IPR019752">
    <property type="entry name" value="Pyrv/ketoisovalerate_OxRed_cat"/>
</dbReference>
<evidence type="ECO:0000256" key="1">
    <source>
        <dbReference type="ARBA" id="ARBA00023002"/>
    </source>
</evidence>
<dbReference type="EMBL" id="BARV01030280">
    <property type="protein sequence ID" value="GAI39527.1"/>
    <property type="molecule type" value="Genomic_DNA"/>
</dbReference>
<evidence type="ECO:0000259" key="2">
    <source>
        <dbReference type="Pfam" id="PF01558"/>
    </source>
</evidence>
<organism evidence="3">
    <name type="scientific">marine sediment metagenome</name>
    <dbReference type="NCBI Taxonomy" id="412755"/>
    <lineage>
        <taxon>unclassified sequences</taxon>
        <taxon>metagenomes</taxon>
        <taxon>ecological metagenomes</taxon>
    </lineage>
</organism>
<dbReference type="GO" id="GO:0016903">
    <property type="term" value="F:oxidoreductase activity, acting on the aldehyde or oxo group of donors"/>
    <property type="evidence" value="ECO:0007669"/>
    <property type="project" value="InterPro"/>
</dbReference>
<evidence type="ECO:0000313" key="3">
    <source>
        <dbReference type="EMBL" id="GAI39527.1"/>
    </source>
</evidence>
<feature type="domain" description="Pyruvate/ketoisovalerate oxidoreductase catalytic" evidence="2">
    <location>
        <begin position="10"/>
        <end position="73"/>
    </location>
</feature>
<comment type="caution">
    <text evidence="3">The sequence shown here is derived from an EMBL/GenBank/DDBJ whole genome shotgun (WGS) entry which is preliminary data.</text>
</comment>
<gene>
    <name evidence="3" type="ORF">S06H3_48114</name>
</gene>
<proteinExistence type="predicted"/>
<dbReference type="InterPro" id="IPR002869">
    <property type="entry name" value="Pyrv_flavodox_OxRed_cen"/>
</dbReference>
<sequence length="190" mass="20929">MGKVIISGEGGQGVRVISHSLATLLANLGYEVSLLYDYDSSVRGAMSVAYLTFDKEPIANPVVEEADILLKLSNKAEGLHAVKTVCQTGLCTDEEIPFSKLGIEKFGREVFGNMIALGRLMALVDVEVSEEELANVLPLKYREENLSAVLFGHHLKEEDLERGLNSRKRREFDFSSKQPGEIELEAESQA</sequence>
<dbReference type="PANTHER" id="PTHR42730:SF1">
    <property type="entry name" value="2-OXOGLUTARATE SYNTHASE SUBUNIT KORC"/>
    <property type="match status" value="1"/>
</dbReference>